<dbReference type="Pfam" id="PF00027">
    <property type="entry name" value="cNMP_binding"/>
    <property type="match status" value="1"/>
</dbReference>
<feature type="domain" description="Cyclic nucleotide-binding" evidence="1">
    <location>
        <begin position="32"/>
        <end position="151"/>
    </location>
</feature>
<dbReference type="InterPro" id="IPR014710">
    <property type="entry name" value="RmlC-like_jellyroll"/>
</dbReference>
<name>A0A1W1HFX6_9BACT</name>
<gene>
    <name evidence="2" type="ORF">MTBBW1_310013</name>
</gene>
<dbReference type="InterPro" id="IPR000595">
    <property type="entry name" value="cNMP-bd_dom"/>
</dbReference>
<evidence type="ECO:0000313" key="2">
    <source>
        <dbReference type="EMBL" id="SLM31411.1"/>
    </source>
</evidence>
<dbReference type="AlphaFoldDB" id="A0A1W1HFX6"/>
<dbReference type="STRING" id="1246637.MTBBW1_310013"/>
<proteinExistence type="predicted"/>
<dbReference type="OrthoDB" id="5420529at2"/>
<sequence length="183" mass="20999">MNWCMANDPDLQGISSQSILEQNLDILRKFSAFKQLDFEIINLFALMADRRQYSQDELIFSQGEKLSTAFMILSGDVTLFLIQGEQAFDLELLHCGDHFAYMALLADMDAKLSARACCDCELLTIDRENFRKVMIRFPESCIQVVEKLIQERMARMHRHMQKLLSSLSMGESTPIDIARSMGM</sequence>
<dbReference type="SMART" id="SM00100">
    <property type="entry name" value="cNMP"/>
    <property type="match status" value="1"/>
</dbReference>
<organism evidence="2 3">
    <name type="scientific">Desulfamplus magnetovallimortis</name>
    <dbReference type="NCBI Taxonomy" id="1246637"/>
    <lineage>
        <taxon>Bacteria</taxon>
        <taxon>Pseudomonadati</taxon>
        <taxon>Thermodesulfobacteriota</taxon>
        <taxon>Desulfobacteria</taxon>
        <taxon>Desulfobacterales</taxon>
        <taxon>Desulfobacteraceae</taxon>
        <taxon>Desulfamplus</taxon>
    </lineage>
</organism>
<dbReference type="EMBL" id="FWEV01000235">
    <property type="protein sequence ID" value="SLM31411.1"/>
    <property type="molecule type" value="Genomic_DNA"/>
</dbReference>
<keyword evidence="3" id="KW-1185">Reference proteome</keyword>
<dbReference type="InterPro" id="IPR018490">
    <property type="entry name" value="cNMP-bd_dom_sf"/>
</dbReference>
<dbReference type="RefSeq" id="WP_080800157.1">
    <property type="nucleotide sequence ID" value="NZ_LT828541.1"/>
</dbReference>
<accession>A0A1W1HFX6</accession>
<dbReference type="CDD" id="cd00038">
    <property type="entry name" value="CAP_ED"/>
    <property type="match status" value="1"/>
</dbReference>
<dbReference type="Proteomes" id="UP000191931">
    <property type="component" value="Unassembled WGS sequence"/>
</dbReference>
<dbReference type="Gene3D" id="2.60.120.10">
    <property type="entry name" value="Jelly Rolls"/>
    <property type="match status" value="1"/>
</dbReference>
<evidence type="ECO:0000313" key="3">
    <source>
        <dbReference type="Proteomes" id="UP000191931"/>
    </source>
</evidence>
<reference evidence="2 3" key="1">
    <citation type="submission" date="2017-03" db="EMBL/GenBank/DDBJ databases">
        <authorList>
            <person name="Afonso C.L."/>
            <person name="Miller P.J."/>
            <person name="Scott M.A."/>
            <person name="Spackman E."/>
            <person name="Goraichik I."/>
            <person name="Dimitrov K.M."/>
            <person name="Suarez D.L."/>
            <person name="Swayne D.E."/>
        </authorList>
    </citation>
    <scope>NUCLEOTIDE SEQUENCE [LARGE SCALE GENOMIC DNA]</scope>
    <source>
        <strain evidence="2">PRJEB14757</strain>
    </source>
</reference>
<protein>
    <submittedName>
        <fullName evidence="2">Cyclic nucleotide-binding domain (CNMP-BD) protein</fullName>
    </submittedName>
</protein>
<dbReference type="SUPFAM" id="SSF51206">
    <property type="entry name" value="cAMP-binding domain-like"/>
    <property type="match status" value="1"/>
</dbReference>
<dbReference type="PROSITE" id="PS50042">
    <property type="entry name" value="CNMP_BINDING_3"/>
    <property type="match status" value="1"/>
</dbReference>
<evidence type="ECO:0000259" key="1">
    <source>
        <dbReference type="PROSITE" id="PS50042"/>
    </source>
</evidence>